<evidence type="ECO:0000256" key="2">
    <source>
        <dbReference type="ARBA" id="ARBA00011022"/>
    </source>
</evidence>
<keyword evidence="7" id="KW-1185">Reference proteome</keyword>
<dbReference type="GO" id="GO:0030688">
    <property type="term" value="C:preribosome, small subunit precursor"/>
    <property type="evidence" value="ECO:0007669"/>
    <property type="project" value="InterPro"/>
</dbReference>
<dbReference type="OMA" id="LVKHEPP"/>
<dbReference type="GO" id="GO:0000462">
    <property type="term" value="P:maturation of SSU-rRNA from tricistronic rRNA transcript (SSU-rRNA, 5.8S rRNA, LSU-rRNA)"/>
    <property type="evidence" value="ECO:0007669"/>
    <property type="project" value="InterPro"/>
</dbReference>
<evidence type="ECO:0000256" key="3">
    <source>
        <dbReference type="ARBA" id="ARBA00021321"/>
    </source>
</evidence>
<comment type="caution">
    <text evidence="6">The sequence shown here is derived from an EMBL/GenBank/DDBJ whole genome shotgun (WGS) entry which is preliminary data.</text>
</comment>
<dbReference type="GO" id="GO:0030686">
    <property type="term" value="C:90S preribosome"/>
    <property type="evidence" value="ECO:0007669"/>
    <property type="project" value="InterPro"/>
</dbReference>
<evidence type="ECO:0000313" key="6">
    <source>
        <dbReference type="EMBL" id="CCA67076.1"/>
    </source>
</evidence>
<gene>
    <name evidence="6" type="ORF">PIIN_00911</name>
</gene>
<feature type="region of interest" description="Disordered" evidence="5">
    <location>
        <begin position="110"/>
        <end position="156"/>
    </location>
</feature>
<dbReference type="Pfam" id="PF15341">
    <property type="entry name" value="SLX9"/>
    <property type="match status" value="1"/>
</dbReference>
<evidence type="ECO:0000256" key="4">
    <source>
        <dbReference type="ARBA" id="ARBA00023242"/>
    </source>
</evidence>
<comment type="similarity">
    <text evidence="2">Belongs to the SLX9 family.</text>
</comment>
<evidence type="ECO:0000256" key="1">
    <source>
        <dbReference type="ARBA" id="ARBA00004604"/>
    </source>
</evidence>
<dbReference type="PANTHER" id="PTHR31109:SF2">
    <property type="entry name" value="RIBOSOME BIOGENESIS PROTEIN SLX9 HOMOLOG"/>
    <property type="match status" value="1"/>
</dbReference>
<dbReference type="OrthoDB" id="18703at2759"/>
<evidence type="ECO:0000256" key="5">
    <source>
        <dbReference type="SAM" id="MobiDB-lite"/>
    </source>
</evidence>
<dbReference type="InParanoid" id="G4T6X2"/>
<dbReference type="Proteomes" id="UP000007148">
    <property type="component" value="Unassembled WGS sequence"/>
</dbReference>
<reference evidence="6 7" key="1">
    <citation type="journal article" date="2011" name="PLoS Pathog.">
        <title>Endophytic Life Strategies Decoded by Genome and Transcriptome Analyses of the Mutualistic Root Symbiont Piriformospora indica.</title>
        <authorList>
            <person name="Zuccaro A."/>
            <person name="Lahrmann U."/>
            <person name="Guldener U."/>
            <person name="Langen G."/>
            <person name="Pfiffi S."/>
            <person name="Biedenkopf D."/>
            <person name="Wong P."/>
            <person name="Samans B."/>
            <person name="Grimm C."/>
            <person name="Basiewicz M."/>
            <person name="Murat C."/>
            <person name="Martin F."/>
            <person name="Kogel K.H."/>
        </authorList>
    </citation>
    <scope>NUCLEOTIDE SEQUENCE [LARGE SCALE GENOMIC DNA]</scope>
    <source>
        <strain evidence="6 7">DSM 11827</strain>
    </source>
</reference>
<feature type="compositionally biased region" description="Basic residues" evidence="5">
    <location>
        <begin position="1"/>
        <end position="13"/>
    </location>
</feature>
<dbReference type="STRING" id="1109443.G4T6X2"/>
<comment type="subcellular location">
    <subcellularLocation>
        <location evidence="1">Nucleus</location>
        <location evidence="1">Nucleolus</location>
    </subcellularLocation>
</comment>
<sequence length="194" mass="21380">MPKVKSLRAKAAKHQPAAKSSKVAENEANDEIVDEGPSFAPGALSKKEKRLIKREAFLEHIAESQEQSVHSKSAQRRAKRREKERLAADMSEMDSVLRTVILDATSSQDIEPTSSFTTEPSNSIAKRRKGTTEANGQIGESTRAKPLTKAQKKRALHTEKQRLPLILSHPAFLKDSFGTIRTHTSNVLAKATST</sequence>
<dbReference type="InterPro" id="IPR028160">
    <property type="entry name" value="Slx9-like"/>
</dbReference>
<keyword evidence="4" id="KW-0539">Nucleus</keyword>
<dbReference type="HOGENOM" id="CLU_116375_0_0_1"/>
<name>G4T6X2_SERID</name>
<dbReference type="FunCoup" id="G4T6X2">
    <property type="interactions" value="39"/>
</dbReference>
<dbReference type="PANTHER" id="PTHR31109">
    <property type="entry name" value="PROTEIN FAM207A"/>
    <property type="match status" value="1"/>
</dbReference>
<protein>
    <recommendedName>
        <fullName evidence="3">Ribosome biogenesis protein SLX9</fullName>
    </recommendedName>
</protein>
<dbReference type="GO" id="GO:0005730">
    <property type="term" value="C:nucleolus"/>
    <property type="evidence" value="ECO:0007669"/>
    <property type="project" value="UniProtKB-SubCell"/>
</dbReference>
<evidence type="ECO:0000313" key="7">
    <source>
        <dbReference type="Proteomes" id="UP000007148"/>
    </source>
</evidence>
<organism evidence="6 7">
    <name type="scientific">Serendipita indica (strain DSM 11827)</name>
    <name type="common">Root endophyte fungus</name>
    <name type="synonym">Piriformospora indica</name>
    <dbReference type="NCBI Taxonomy" id="1109443"/>
    <lineage>
        <taxon>Eukaryota</taxon>
        <taxon>Fungi</taxon>
        <taxon>Dikarya</taxon>
        <taxon>Basidiomycota</taxon>
        <taxon>Agaricomycotina</taxon>
        <taxon>Agaricomycetes</taxon>
        <taxon>Sebacinales</taxon>
        <taxon>Serendipitaceae</taxon>
        <taxon>Serendipita</taxon>
    </lineage>
</organism>
<dbReference type="eggNOG" id="ENOG502S9JI">
    <property type="taxonomic scope" value="Eukaryota"/>
</dbReference>
<dbReference type="EMBL" id="CAFZ01000009">
    <property type="protein sequence ID" value="CCA67076.1"/>
    <property type="molecule type" value="Genomic_DNA"/>
</dbReference>
<feature type="region of interest" description="Disordered" evidence="5">
    <location>
        <begin position="1"/>
        <end position="45"/>
    </location>
</feature>
<proteinExistence type="inferred from homology"/>
<feature type="region of interest" description="Disordered" evidence="5">
    <location>
        <begin position="62"/>
        <end position="90"/>
    </location>
</feature>
<feature type="compositionally biased region" description="Polar residues" evidence="5">
    <location>
        <begin position="110"/>
        <end position="124"/>
    </location>
</feature>
<dbReference type="AlphaFoldDB" id="G4T6X2"/>
<accession>G4T6X2</accession>